<dbReference type="RefSeq" id="XP_031565188.1">
    <property type="nucleotide sequence ID" value="XM_031709328.1"/>
</dbReference>
<evidence type="ECO:0000256" key="10">
    <source>
        <dbReference type="ARBA" id="ARBA00023136"/>
    </source>
</evidence>
<dbReference type="KEGG" id="aten:116300450"/>
<evidence type="ECO:0000313" key="14">
    <source>
        <dbReference type="Proteomes" id="UP000515163"/>
    </source>
</evidence>
<dbReference type="PANTHER" id="PTHR15422:SF45">
    <property type="entry name" value="CYTOCHROME B561 DOMAIN-CONTAINING PROTEIN"/>
    <property type="match status" value="1"/>
</dbReference>
<sequence>MNELPFETSREIKDDSNSIKYSALLYIIGKMVHVIALGLATVIIWIAQPGLTALFPWHPTLMAVGFGFLMTEAILMFSPQSSVFPSSTRATKAQIHWMIQAISITCTSLGFAAIFFNKKQRGKDHFTSWHGLFGLITMILVLLQAFQGISIYYQKFSLMKASLGQRKQLHALFGVLVFTLACVTIVLGYFSNWFVKNVNDAVWWGSVLSTLAMAGVIIGQVTNEYVARNKPLK</sequence>
<dbReference type="FunCoup" id="A0A6P8IAK8">
    <property type="interactions" value="391"/>
</dbReference>
<keyword evidence="8 12" id="KW-1133">Transmembrane helix</keyword>
<feature type="transmembrane region" description="Helical" evidence="12">
    <location>
        <begin position="169"/>
        <end position="190"/>
    </location>
</feature>
<dbReference type="Proteomes" id="UP000515163">
    <property type="component" value="Unplaced"/>
</dbReference>
<dbReference type="InParanoid" id="A0A6P8IAK8"/>
<dbReference type="CDD" id="cd08761">
    <property type="entry name" value="Cyt_b561_CYB561D2_like"/>
    <property type="match status" value="1"/>
</dbReference>
<feature type="transmembrane region" description="Helical" evidence="12">
    <location>
        <begin position="128"/>
        <end position="149"/>
    </location>
</feature>
<keyword evidence="9" id="KW-0408">Iron</keyword>
<dbReference type="GO" id="GO:0140575">
    <property type="term" value="F:transmembrane monodehydroascorbate reductase activity"/>
    <property type="evidence" value="ECO:0007669"/>
    <property type="project" value="InterPro"/>
</dbReference>
<evidence type="ECO:0000256" key="2">
    <source>
        <dbReference type="ARBA" id="ARBA00004141"/>
    </source>
</evidence>
<keyword evidence="5 12" id="KW-0812">Transmembrane</keyword>
<dbReference type="SMART" id="SM00665">
    <property type="entry name" value="B561"/>
    <property type="match status" value="1"/>
</dbReference>
<feature type="transmembrane region" description="Helical" evidence="12">
    <location>
        <begin position="21"/>
        <end position="47"/>
    </location>
</feature>
<dbReference type="Gene3D" id="1.20.120.1770">
    <property type="match status" value="1"/>
</dbReference>
<feature type="transmembrane region" description="Helical" evidence="12">
    <location>
        <begin position="97"/>
        <end position="116"/>
    </location>
</feature>
<evidence type="ECO:0000256" key="4">
    <source>
        <dbReference type="ARBA" id="ARBA00022617"/>
    </source>
</evidence>
<keyword evidence="6" id="KW-0479">Metal-binding</keyword>
<feature type="transmembrane region" description="Helical" evidence="12">
    <location>
        <begin position="59"/>
        <end position="77"/>
    </location>
</feature>
<dbReference type="AlphaFoldDB" id="A0A6P8IAK8"/>
<name>A0A6P8IAK8_ACTTE</name>
<evidence type="ECO:0000256" key="9">
    <source>
        <dbReference type="ARBA" id="ARBA00023004"/>
    </source>
</evidence>
<comment type="cofactor">
    <cofactor evidence="1">
        <name>heme b</name>
        <dbReference type="ChEBI" id="CHEBI:60344"/>
    </cofactor>
</comment>
<evidence type="ECO:0000256" key="7">
    <source>
        <dbReference type="ARBA" id="ARBA00022982"/>
    </source>
</evidence>
<evidence type="ECO:0000313" key="15">
    <source>
        <dbReference type="RefSeq" id="XP_031565188.1"/>
    </source>
</evidence>
<evidence type="ECO:0000259" key="13">
    <source>
        <dbReference type="PROSITE" id="PS50939"/>
    </source>
</evidence>
<dbReference type="PANTHER" id="PTHR15422">
    <property type="entry name" value="OS05G0565100 PROTEIN"/>
    <property type="match status" value="1"/>
</dbReference>
<evidence type="ECO:0000256" key="1">
    <source>
        <dbReference type="ARBA" id="ARBA00001970"/>
    </source>
</evidence>
<evidence type="ECO:0000256" key="5">
    <source>
        <dbReference type="ARBA" id="ARBA00022692"/>
    </source>
</evidence>
<dbReference type="Pfam" id="PF03188">
    <property type="entry name" value="Cytochrom_B561"/>
    <property type="match status" value="1"/>
</dbReference>
<keyword evidence="4" id="KW-0349">Heme</keyword>
<dbReference type="GO" id="GO:0016020">
    <property type="term" value="C:membrane"/>
    <property type="evidence" value="ECO:0007669"/>
    <property type="project" value="UniProtKB-SubCell"/>
</dbReference>
<evidence type="ECO:0000256" key="8">
    <source>
        <dbReference type="ARBA" id="ARBA00022989"/>
    </source>
</evidence>
<accession>A0A6P8IAK8</accession>
<evidence type="ECO:0000256" key="11">
    <source>
        <dbReference type="ARBA" id="ARBA00024225"/>
    </source>
</evidence>
<dbReference type="GO" id="GO:0046872">
    <property type="term" value="F:metal ion binding"/>
    <property type="evidence" value="ECO:0007669"/>
    <property type="project" value="UniProtKB-KW"/>
</dbReference>
<dbReference type="GO" id="GO:0140571">
    <property type="term" value="F:transmembrane ascorbate ferrireductase activity"/>
    <property type="evidence" value="ECO:0007669"/>
    <property type="project" value="UniProtKB-EC"/>
</dbReference>
<keyword evidence="3" id="KW-0813">Transport</keyword>
<feature type="transmembrane region" description="Helical" evidence="12">
    <location>
        <begin position="202"/>
        <end position="223"/>
    </location>
</feature>
<dbReference type="InterPro" id="IPR006593">
    <property type="entry name" value="Cyt_b561/ferric_Rdtase_TM"/>
</dbReference>
<evidence type="ECO:0000256" key="3">
    <source>
        <dbReference type="ARBA" id="ARBA00022448"/>
    </source>
</evidence>
<feature type="domain" description="Cytochrome b561" evidence="13">
    <location>
        <begin position="28"/>
        <end position="227"/>
    </location>
</feature>
<evidence type="ECO:0000256" key="12">
    <source>
        <dbReference type="SAM" id="Phobius"/>
    </source>
</evidence>
<organism evidence="14 15">
    <name type="scientific">Actinia tenebrosa</name>
    <name type="common">Australian red waratah sea anemone</name>
    <dbReference type="NCBI Taxonomy" id="6105"/>
    <lineage>
        <taxon>Eukaryota</taxon>
        <taxon>Metazoa</taxon>
        <taxon>Cnidaria</taxon>
        <taxon>Anthozoa</taxon>
        <taxon>Hexacorallia</taxon>
        <taxon>Actiniaria</taxon>
        <taxon>Actiniidae</taxon>
        <taxon>Actinia</taxon>
    </lineage>
</organism>
<dbReference type="PROSITE" id="PS50939">
    <property type="entry name" value="CYTOCHROME_B561"/>
    <property type="match status" value="1"/>
</dbReference>
<comment type="subcellular location">
    <subcellularLocation>
        <location evidence="2">Membrane</location>
        <topology evidence="2">Multi-pass membrane protein</topology>
    </subcellularLocation>
</comment>
<dbReference type="EC" id="7.2.1.3" evidence="11"/>
<dbReference type="OrthoDB" id="432881at2759"/>
<keyword evidence="7" id="KW-0249">Electron transport</keyword>
<dbReference type="InterPro" id="IPR045150">
    <property type="entry name" value="CYB561D1/2"/>
</dbReference>
<gene>
    <name evidence="15" type="primary">LOC116300450</name>
</gene>
<dbReference type="GeneID" id="116300450"/>
<evidence type="ECO:0000256" key="6">
    <source>
        <dbReference type="ARBA" id="ARBA00022723"/>
    </source>
</evidence>
<protein>
    <recommendedName>
        <fullName evidence="11">ascorbate ferrireductase (transmembrane)</fullName>
        <ecNumber evidence="11">7.2.1.3</ecNumber>
    </recommendedName>
</protein>
<proteinExistence type="predicted"/>
<reference evidence="15" key="1">
    <citation type="submission" date="2025-08" db="UniProtKB">
        <authorList>
            <consortium name="RefSeq"/>
        </authorList>
    </citation>
    <scope>IDENTIFICATION</scope>
    <source>
        <tissue evidence="15">Tentacle</tissue>
    </source>
</reference>
<keyword evidence="10 12" id="KW-0472">Membrane</keyword>
<keyword evidence="14" id="KW-1185">Reference proteome</keyword>